<dbReference type="AlphaFoldDB" id="A0A7S0AKP8"/>
<sequence length="489" mass="56128">MTTVIYDLIGAASEIPPLAIVTYFATGVAVLFSLYAYFVFTRWEKDFSGTRLGRTAKDCPSNSQHPDVSRFSVVQSTIVANAQTHKTFDKCELIADVKVKEPNWRENAIIRERAKATPFMGLDAKSKADELDMDHVYIRYTDFLWGFLFIGPMSYILWFKGTCILRFRIMLIKLGLMKKPVPEDLEGLIATFCLEQSQVINYFAQTKKGSELGNIAGFFFADFPYIDNDLNYKVADLFAVDIDLDTKKFVKAKLDDLDLTAMETFILLWFNTIAAQHVKLHAMANWGTNDHISLKEINPFLRRNSVVTTIYNYFGYTSFSTFLDTWEKQGLLSNGWTSKGPLLKCFNHGIKHGIGQHVNIIDLVPHSRFVNFVVKVRMVFMDQFAKYKHLFPGIDGEAMFVGTILHSLDHTLMEWNLPDPLWLDIDDPRFGKMAEMGRVVRVGFVQDVPFLYFNKRFKGSNHPFYKEVYEKAAKIDKKLADHMDTCIIK</sequence>
<proteinExistence type="predicted"/>
<feature type="transmembrane region" description="Helical" evidence="1">
    <location>
        <begin position="20"/>
        <end position="40"/>
    </location>
</feature>
<feature type="transmembrane region" description="Helical" evidence="1">
    <location>
        <begin position="143"/>
        <end position="161"/>
    </location>
</feature>
<reference evidence="2" key="1">
    <citation type="submission" date="2021-01" db="EMBL/GenBank/DDBJ databases">
        <authorList>
            <person name="Corre E."/>
            <person name="Pelletier E."/>
            <person name="Niang G."/>
            <person name="Scheremetjew M."/>
            <person name="Finn R."/>
            <person name="Kale V."/>
            <person name="Holt S."/>
            <person name="Cochrane G."/>
            <person name="Meng A."/>
            <person name="Brown T."/>
            <person name="Cohen L."/>
        </authorList>
    </citation>
    <scope>NUCLEOTIDE SEQUENCE</scope>
    <source>
        <strain evidence="2">CCMP3303</strain>
    </source>
</reference>
<gene>
    <name evidence="2" type="ORF">MPOL1434_LOCUS3391</name>
</gene>
<accession>A0A7S0AKP8</accession>
<name>A0A7S0AKP8_9STRA</name>
<keyword evidence="1" id="KW-1133">Transmembrane helix</keyword>
<protein>
    <submittedName>
        <fullName evidence="2">Uncharacterized protein</fullName>
    </submittedName>
</protein>
<keyword evidence="1" id="KW-0472">Membrane</keyword>
<keyword evidence="1" id="KW-0812">Transmembrane</keyword>
<dbReference type="EMBL" id="HBEJ01005793">
    <property type="protein sequence ID" value="CAD8365356.1"/>
    <property type="molecule type" value="Transcribed_RNA"/>
</dbReference>
<evidence type="ECO:0000313" key="2">
    <source>
        <dbReference type="EMBL" id="CAD8365356.1"/>
    </source>
</evidence>
<evidence type="ECO:0000256" key="1">
    <source>
        <dbReference type="SAM" id="Phobius"/>
    </source>
</evidence>
<organism evidence="2">
    <name type="scientific">Minutocellus polymorphus</name>
    <dbReference type="NCBI Taxonomy" id="265543"/>
    <lineage>
        <taxon>Eukaryota</taxon>
        <taxon>Sar</taxon>
        <taxon>Stramenopiles</taxon>
        <taxon>Ochrophyta</taxon>
        <taxon>Bacillariophyta</taxon>
        <taxon>Mediophyceae</taxon>
        <taxon>Cymatosirophycidae</taxon>
        <taxon>Cymatosirales</taxon>
        <taxon>Cymatosiraceae</taxon>
        <taxon>Minutocellus</taxon>
    </lineage>
</organism>